<feature type="binding site" description="in other chain" evidence="13">
    <location>
        <position position="600"/>
    </location>
    <ligand>
        <name>beta-D-fructose 2,6-bisphosphate</name>
        <dbReference type="ChEBI" id="CHEBI:58579"/>
        <note>allosteric activator; ligand shared between dimeric partners</note>
    </ligand>
</feature>
<keyword evidence="3 13" id="KW-0963">Cytoplasm</keyword>
<comment type="subunit">
    <text evidence="13">Homo- and heterotetramers.</text>
</comment>
<feature type="binding site" evidence="13">
    <location>
        <position position="267"/>
    </location>
    <ligand>
        <name>substrate</name>
        <note>ligand shared between dimeric partners</note>
    </ligand>
</feature>
<keyword evidence="17" id="KW-1185">Reference proteome</keyword>
<dbReference type="Proteomes" id="UP000314980">
    <property type="component" value="Unassembled WGS sequence"/>
</dbReference>
<keyword evidence="4 13" id="KW-0021">Allosteric enzyme</keyword>
<feature type="region of interest" description="C-terminal regulatory PFK domain 2" evidence="13">
    <location>
        <begin position="371"/>
        <end position="755"/>
    </location>
</feature>
<dbReference type="GO" id="GO:0005945">
    <property type="term" value="C:6-phosphofructokinase complex"/>
    <property type="evidence" value="ECO:0007669"/>
    <property type="project" value="TreeGrafter"/>
</dbReference>
<feature type="binding site" evidence="13">
    <location>
        <begin position="59"/>
        <end position="60"/>
    </location>
    <ligand>
        <name>ATP</name>
        <dbReference type="ChEBI" id="CHEBI:30616"/>
    </ligand>
</feature>
<dbReference type="GO" id="GO:0016020">
    <property type="term" value="C:membrane"/>
    <property type="evidence" value="ECO:0007669"/>
    <property type="project" value="TreeGrafter"/>
</dbReference>
<comment type="cofactor">
    <cofactor evidence="1 13">
        <name>Mg(2+)</name>
        <dbReference type="ChEBI" id="CHEBI:18420"/>
    </cofactor>
</comment>
<evidence type="ECO:0000256" key="5">
    <source>
        <dbReference type="ARBA" id="ARBA00022679"/>
    </source>
</evidence>
<feature type="binding site" evidence="13">
    <location>
        <position position="537"/>
    </location>
    <ligand>
        <name>beta-D-fructose 2,6-bisphosphate</name>
        <dbReference type="ChEBI" id="CHEBI:58579"/>
        <note>allosteric activator; ligand shared between dimeric partners</note>
    </ligand>
</feature>
<feature type="binding site" description="in other chain" evidence="13">
    <location>
        <position position="706"/>
    </location>
    <ligand>
        <name>beta-D-fructose 2,6-bisphosphate</name>
        <dbReference type="ChEBI" id="CHEBI:58579"/>
        <note>allosteric activator; ligand shared between dimeric partners</note>
    </ligand>
</feature>
<feature type="binding site" description="in other chain" evidence="13">
    <location>
        <begin position="135"/>
        <end position="137"/>
    </location>
    <ligand>
        <name>substrate</name>
        <note>ligand shared between dimeric partners</note>
    </ligand>
</feature>
<feature type="binding site" description="in other chain" evidence="13">
    <location>
        <begin position="499"/>
        <end position="503"/>
    </location>
    <ligand>
        <name>beta-D-fructose 2,6-bisphosphate</name>
        <dbReference type="ChEBI" id="CHEBI:58579"/>
        <note>allosteric activator; ligand shared between dimeric partners</note>
    </ligand>
</feature>
<dbReference type="GO" id="GO:0016208">
    <property type="term" value="F:AMP binding"/>
    <property type="evidence" value="ECO:0007669"/>
    <property type="project" value="TreeGrafter"/>
</dbReference>
<feature type="active site" description="Proton acceptor" evidence="13">
    <location>
        <position position="137"/>
    </location>
</feature>
<dbReference type="GO" id="GO:0046872">
    <property type="term" value="F:metal ion binding"/>
    <property type="evidence" value="ECO:0007669"/>
    <property type="project" value="UniProtKB-KW"/>
</dbReference>
<evidence type="ECO:0000256" key="4">
    <source>
        <dbReference type="ARBA" id="ARBA00022533"/>
    </source>
</evidence>
<comment type="similarity">
    <text evidence="14">Belongs to the phosphofructokinase type A (PFKA) family. ATP-dependent PFK group I subfamily. Eukaryotic two domain clade "E" sub-subfamily.</text>
</comment>
<evidence type="ECO:0000256" key="7">
    <source>
        <dbReference type="ARBA" id="ARBA00022741"/>
    </source>
</evidence>
<keyword evidence="5 13" id="KW-0808">Transferase</keyword>
<dbReference type="Pfam" id="PF00365">
    <property type="entry name" value="PFK"/>
    <property type="match status" value="2"/>
</dbReference>
<dbReference type="InterPro" id="IPR015912">
    <property type="entry name" value="Phosphofructokinase_CS"/>
</dbReference>
<comment type="caution">
    <text evidence="13">Lacks conserved residue(s) required for the propagation of feature annotation.</text>
</comment>
<dbReference type="NCBIfam" id="TIGR02478">
    <property type="entry name" value="6PF1K_euk"/>
    <property type="match status" value="1"/>
</dbReference>
<feature type="binding site" description="in other chain" evidence="13">
    <location>
        <begin position="544"/>
        <end position="546"/>
    </location>
    <ligand>
        <name>beta-D-fructose 2,6-bisphosphate</name>
        <dbReference type="ChEBI" id="CHEBI:58579"/>
        <note>allosteric activator; ligand shared between dimeric partners</note>
    </ligand>
</feature>
<protein>
    <recommendedName>
        <fullName evidence="13">ATP-dependent 6-phosphofructokinase</fullName>
        <shortName evidence="13">ATP-PFK</shortName>
        <shortName evidence="13">Phosphofructokinase</shortName>
        <ecNumber evidence="13">2.7.1.11</ecNumber>
    </recommendedName>
    <alternativeName>
        <fullName evidence="13">Phosphohexokinase</fullName>
    </alternativeName>
</protein>
<dbReference type="InterPro" id="IPR000023">
    <property type="entry name" value="Phosphofructokinase_dom"/>
</dbReference>
<dbReference type="InterPro" id="IPR009161">
    <property type="entry name" value="6-Pfructokinase_euk"/>
</dbReference>
<comment type="activity regulation">
    <text evidence="13">Allosterically activated by ADP, AMP, or fructose 2,6-bisphosphate, and allosterically inhibited by ATP or citrate.</text>
</comment>
<dbReference type="UniPathway" id="UPA00109">
    <property type="reaction ID" value="UER00182"/>
</dbReference>
<gene>
    <name evidence="16" type="primary">PFKP</name>
    <name evidence="16" type="synonym">LOC108880954</name>
</gene>
<dbReference type="FunFam" id="3.40.50.450:FF:000043">
    <property type="entry name" value="ATP-dependent 6-phosphofructokinase, platelet type"/>
    <property type="match status" value="1"/>
</dbReference>
<keyword evidence="10 13" id="KW-0460">Magnesium</keyword>
<feature type="binding site" evidence="13">
    <location>
        <position position="626"/>
    </location>
    <ligand>
        <name>beta-D-fructose 2,6-bisphosphate</name>
        <dbReference type="ChEBI" id="CHEBI:58579"/>
        <note>allosteric activator; ligand shared between dimeric partners</note>
    </ligand>
</feature>
<comment type="function">
    <text evidence="13">Catalyzes the phosphorylation of D-fructose 6-phosphate to fructose 1,6-bisphosphate by ATP, the first committing step of glycolysis.</text>
</comment>
<dbReference type="GO" id="GO:0006002">
    <property type="term" value="P:fructose 6-phosphate metabolic process"/>
    <property type="evidence" value="ECO:0007669"/>
    <property type="project" value="InterPro"/>
</dbReference>
<reference evidence="16" key="3">
    <citation type="submission" date="2025-09" db="UniProtKB">
        <authorList>
            <consortium name="Ensembl"/>
        </authorList>
    </citation>
    <scope>IDENTIFICATION</scope>
</reference>
<dbReference type="GO" id="GO:0003872">
    <property type="term" value="F:6-phosphofructokinase activity"/>
    <property type="evidence" value="ECO:0007669"/>
    <property type="project" value="UniProtKB-UniRule"/>
</dbReference>
<evidence type="ECO:0000256" key="8">
    <source>
        <dbReference type="ARBA" id="ARBA00022777"/>
    </source>
</evidence>
<organism evidence="16 17">
    <name type="scientific">Lates calcarifer</name>
    <name type="common">Barramundi</name>
    <name type="synonym">Holocentrus calcarifer</name>
    <dbReference type="NCBI Taxonomy" id="8187"/>
    <lineage>
        <taxon>Eukaryota</taxon>
        <taxon>Metazoa</taxon>
        <taxon>Chordata</taxon>
        <taxon>Craniata</taxon>
        <taxon>Vertebrata</taxon>
        <taxon>Euteleostomi</taxon>
        <taxon>Actinopterygii</taxon>
        <taxon>Neopterygii</taxon>
        <taxon>Teleostei</taxon>
        <taxon>Neoteleostei</taxon>
        <taxon>Acanthomorphata</taxon>
        <taxon>Carangaria</taxon>
        <taxon>Carangaria incertae sedis</taxon>
        <taxon>Centropomidae</taxon>
        <taxon>Lates</taxon>
    </lineage>
</organism>
<dbReference type="GO" id="GO:0005524">
    <property type="term" value="F:ATP binding"/>
    <property type="evidence" value="ECO:0007669"/>
    <property type="project" value="UniProtKB-KW"/>
</dbReference>
<dbReference type="GeneTree" id="ENSGT00940000155002"/>
<feature type="region of interest" description="N-terminal catalytic PFK domain 1" evidence="13">
    <location>
        <begin position="1"/>
        <end position="365"/>
    </location>
</feature>
<feature type="binding site" description="in other chain" evidence="13">
    <location>
        <begin position="632"/>
        <end position="635"/>
    </location>
    <ligand>
        <name>beta-D-fructose 2,6-bisphosphate</name>
        <dbReference type="ChEBI" id="CHEBI:58579"/>
        <note>allosteric activator; ligand shared between dimeric partners</note>
    </ligand>
</feature>
<feature type="binding site" evidence="13">
    <location>
        <begin position="89"/>
        <end position="92"/>
    </location>
    <ligand>
        <name>ATP</name>
        <dbReference type="ChEBI" id="CHEBI:30616"/>
    </ligand>
</feature>
<dbReference type="Ensembl" id="ENSLCAT00010008153.1">
    <property type="protein sequence ID" value="ENSLCAP00010007962.1"/>
    <property type="gene ID" value="ENSLCAG00010003740.1"/>
</dbReference>
<evidence type="ECO:0000256" key="13">
    <source>
        <dbReference type="HAMAP-Rule" id="MF_03184"/>
    </source>
</evidence>
<dbReference type="FunFam" id="3.40.50.460:FF:000001">
    <property type="entry name" value="ATP-dependent 6-phosphofructokinase"/>
    <property type="match status" value="1"/>
</dbReference>
<evidence type="ECO:0000256" key="3">
    <source>
        <dbReference type="ARBA" id="ARBA00022490"/>
    </source>
</evidence>
<evidence type="ECO:0000313" key="16">
    <source>
        <dbReference type="Ensembl" id="ENSLCAP00010007962.1"/>
    </source>
</evidence>
<feature type="binding site" description="in other chain" evidence="13">
    <location>
        <begin position="179"/>
        <end position="181"/>
    </location>
    <ligand>
        <name>substrate</name>
        <note>ligand shared between dimeric partners</note>
    </ligand>
</feature>
<dbReference type="EC" id="2.7.1.11" evidence="13"/>
<reference evidence="16" key="2">
    <citation type="submission" date="2025-08" db="UniProtKB">
        <authorList>
            <consortium name="Ensembl"/>
        </authorList>
    </citation>
    <scope>IDENTIFICATION</scope>
</reference>
<dbReference type="PANTHER" id="PTHR13697">
    <property type="entry name" value="PHOSPHOFRUCTOKINASE"/>
    <property type="match status" value="1"/>
</dbReference>
<accession>A0A4W6C9Y0</accession>
<feature type="domain" description="Phosphofructokinase" evidence="15">
    <location>
        <begin position="1"/>
        <end position="298"/>
    </location>
</feature>
<feature type="binding site" description="in other chain" evidence="13">
    <location>
        <position position="235"/>
    </location>
    <ligand>
        <name>substrate</name>
        <note>ligand shared between dimeric partners</note>
    </ligand>
</feature>
<evidence type="ECO:0000256" key="9">
    <source>
        <dbReference type="ARBA" id="ARBA00022840"/>
    </source>
</evidence>
<comment type="subcellular location">
    <subcellularLocation>
        <location evidence="13">Cytoplasm</location>
    </subcellularLocation>
</comment>
<keyword evidence="8 13" id="KW-0418">Kinase</keyword>
<keyword evidence="7 13" id="KW-0547">Nucleotide-binding</keyword>
<dbReference type="PIRSF" id="PIRSF000533">
    <property type="entry name" value="ATP_PFK_euk"/>
    <property type="match status" value="1"/>
</dbReference>
<dbReference type="GO" id="GO:0030388">
    <property type="term" value="P:fructose 1,6-bisphosphate metabolic process"/>
    <property type="evidence" value="ECO:0007669"/>
    <property type="project" value="TreeGrafter"/>
</dbReference>
<name>A0A4W6C9Y0_LATCA</name>
<dbReference type="Gene3D" id="3.40.50.450">
    <property type="match status" value="2"/>
</dbReference>
<evidence type="ECO:0000256" key="11">
    <source>
        <dbReference type="ARBA" id="ARBA00023152"/>
    </source>
</evidence>
<comment type="catalytic activity">
    <reaction evidence="12 13 14">
        <text>beta-D-fructose 6-phosphate + ATP = beta-D-fructose 1,6-bisphosphate + ADP + H(+)</text>
        <dbReference type="Rhea" id="RHEA:16109"/>
        <dbReference type="ChEBI" id="CHEBI:15378"/>
        <dbReference type="ChEBI" id="CHEBI:30616"/>
        <dbReference type="ChEBI" id="CHEBI:32966"/>
        <dbReference type="ChEBI" id="CHEBI:57634"/>
        <dbReference type="ChEBI" id="CHEBI:456216"/>
        <dbReference type="EC" id="2.7.1.11"/>
    </reaction>
</comment>
<dbReference type="HAMAP" id="MF_03184">
    <property type="entry name" value="Phosphofructokinase_I_E"/>
    <property type="match status" value="1"/>
</dbReference>
<feature type="domain" description="Phosphofructokinase" evidence="15">
    <location>
        <begin position="371"/>
        <end position="658"/>
    </location>
</feature>
<dbReference type="GO" id="GO:0048029">
    <property type="term" value="F:monosaccharide binding"/>
    <property type="evidence" value="ECO:0007669"/>
    <property type="project" value="TreeGrafter"/>
</dbReference>
<feature type="binding site" evidence="13">
    <location>
        <position position="172"/>
    </location>
    <ligand>
        <name>substrate</name>
        <note>ligand shared between dimeric partners</note>
    </ligand>
</feature>
<reference evidence="17" key="1">
    <citation type="submission" date="2015-09" db="EMBL/GenBank/DDBJ databases">
        <authorList>
            <person name="Sai Rama Sridatta P."/>
        </authorList>
    </citation>
    <scope>NUCLEOTIDE SEQUENCE [LARGE SCALE GENOMIC DNA]</scope>
</reference>
<dbReference type="PROSITE" id="PS00433">
    <property type="entry name" value="PHOSPHOFRUCTOKINASE"/>
    <property type="match status" value="2"/>
</dbReference>
<proteinExistence type="inferred from homology"/>
<keyword evidence="11 13" id="KW-0324">Glycolysis</keyword>
<dbReference type="CDD" id="cd00764">
    <property type="entry name" value="Eukaryotic_PFK"/>
    <property type="match status" value="1"/>
</dbReference>
<dbReference type="GO" id="GO:0061621">
    <property type="term" value="P:canonical glycolysis"/>
    <property type="evidence" value="ECO:0007669"/>
    <property type="project" value="TreeGrafter"/>
</dbReference>
<keyword evidence="6 13" id="KW-0479">Metal-binding</keyword>
<evidence type="ECO:0000256" key="12">
    <source>
        <dbReference type="ARBA" id="ARBA00048070"/>
    </source>
</evidence>
<evidence type="ECO:0000313" key="17">
    <source>
        <dbReference type="Proteomes" id="UP000314980"/>
    </source>
</evidence>
<feature type="binding site" evidence="13">
    <location>
        <position position="90"/>
    </location>
    <ligand>
        <name>Mg(2+)</name>
        <dbReference type="ChEBI" id="CHEBI:18420"/>
        <note>catalytic</note>
    </ligand>
</feature>
<dbReference type="AlphaFoldDB" id="A0A4W6C9Y0"/>
<dbReference type="PANTHER" id="PTHR13697:SF53">
    <property type="entry name" value="ATP-DEPENDENT 6-PHOSPHOFRUCTOKINASE"/>
    <property type="match status" value="1"/>
</dbReference>
<comment type="similarity">
    <text evidence="13">Belongs to the phosphofructokinase type A (PFKA) family. ATP-dependent PFK group I subfamily. Eukaryotic two domain clade 'E' sub-subfamily.</text>
</comment>
<dbReference type="GO" id="GO:0070095">
    <property type="term" value="F:fructose-6-phosphate binding"/>
    <property type="evidence" value="ECO:0007669"/>
    <property type="project" value="TreeGrafter"/>
</dbReference>
<dbReference type="GO" id="GO:0042802">
    <property type="term" value="F:identical protein binding"/>
    <property type="evidence" value="ECO:0007669"/>
    <property type="project" value="TreeGrafter"/>
</dbReference>
<evidence type="ECO:0000259" key="15">
    <source>
        <dbReference type="Pfam" id="PF00365"/>
    </source>
</evidence>
<dbReference type="SUPFAM" id="SSF53784">
    <property type="entry name" value="Phosphofructokinase"/>
    <property type="match status" value="2"/>
</dbReference>
<evidence type="ECO:0000256" key="2">
    <source>
        <dbReference type="ARBA" id="ARBA00004679"/>
    </source>
</evidence>
<comment type="pathway">
    <text evidence="2 13 14">Carbohydrate degradation; glycolysis; D-glyceraldehyde 3-phosphate and glycerone phosphate from D-glucose: step 3/4.</text>
</comment>
<feature type="binding site" description="in other chain" evidence="13">
    <location>
        <begin position="273"/>
        <end position="276"/>
    </location>
    <ligand>
        <name>substrate</name>
        <note>ligand shared between dimeric partners</note>
    </ligand>
</feature>
<evidence type="ECO:0000256" key="10">
    <source>
        <dbReference type="ARBA" id="ARBA00022842"/>
    </source>
</evidence>
<keyword evidence="9 13" id="KW-0067">ATP-binding</keyword>
<dbReference type="InterPro" id="IPR035966">
    <property type="entry name" value="PKF_sf"/>
</dbReference>
<dbReference type="FunFam" id="3.40.50.460:FF:000003">
    <property type="entry name" value="ATP-dependent 6-phosphofructokinase"/>
    <property type="match status" value="1"/>
</dbReference>
<dbReference type="InterPro" id="IPR041914">
    <property type="entry name" value="PFK_vert-type"/>
</dbReference>
<sequence length="755" mass="83243">MNAAVRAVVRMGIYVGAKVYFIHEGYQGMVDGGDNIKEATWESVSSMLQVGGTVIGSARCKEFRTHEGRLKAAHNLVQRNITNLCVIGGDGSLTGANLFREEWSGLLDELLQQGLIDEEAAQRNSALHIVGMVGSIDNDFCGTDMTIGTDSALHRIIEVVDAIMTTAQSHQRTFVLEVMGRHCGYLALVSALACGADWVFIPEMPPEDGWEDSMCQKLSESRSRGSRLNIIIVAEGAIDRQGQPITSDFVKDDVSTLVVRCLGFDTRVTILGHVQRGGTPSAFDRILASRMGVEAVLALLEASANTPACVVSLVGNQAVRLPLMECVQMTQEVQKAMDEKKFDEAVRLRGRSFENNLSTYRLLSYRKSSFNVAVMNVGAPAAGMNAAVRSAVRVGITEGHKMFAVNDGFEGFYKGQVRRHEIKWGDVGGWTGQGGSLLGTKRTLPGKHLDKIAEQMRIHNINALLVIGGFEAFESLLQLYEARADYEEFCIPMCMLPATISNNVPGTDLSIGADTSLNAIVETCDRIKQSASGTKRRVFIIETMGGYCGYLATVGGLAAGADTVYIYEEPFDIRDLQANVEHLTQKMKTSIQRGLVLRNENCNENFTTDFIYQLYTEEGRGVFDCRKNILGHMQQGGAPSPFDRNFGTKVAAKAMQWITRTLKDSYKGGRVFANSEETACLLGMRRRAMVFQPVSQLRDETDFVHRIPKEQWWLKLRPLMKILAKYKTSYDVSDSGQLEHVTRVRPKESNTSSAI</sequence>
<dbReference type="Gene3D" id="3.40.50.460">
    <property type="entry name" value="Phosphofructokinase domain"/>
    <property type="match status" value="2"/>
</dbReference>
<dbReference type="PRINTS" id="PR00476">
    <property type="entry name" value="PHFRCTKINASE"/>
</dbReference>
<dbReference type="FunFam" id="3.40.50.450:FF:000064">
    <property type="entry name" value="Phosphofructokinase, platelet b"/>
    <property type="match status" value="1"/>
</dbReference>
<feature type="binding site" description="in other chain" evidence="13">
    <location>
        <position position="442"/>
    </location>
    <ligand>
        <name>beta-D-fructose 2,6-bisphosphate</name>
        <dbReference type="ChEBI" id="CHEBI:58579"/>
        <note>allosteric activator; ligand shared between dimeric partners</note>
    </ligand>
</feature>
<evidence type="ECO:0000256" key="1">
    <source>
        <dbReference type="ARBA" id="ARBA00001946"/>
    </source>
</evidence>
<dbReference type="InterPro" id="IPR022953">
    <property type="entry name" value="ATP_PFK"/>
</dbReference>
<evidence type="ECO:0000256" key="14">
    <source>
        <dbReference type="PIRNR" id="PIRNR000533"/>
    </source>
</evidence>
<evidence type="ECO:0000256" key="6">
    <source>
        <dbReference type="ARBA" id="ARBA00022723"/>
    </source>
</evidence>